<dbReference type="AlphaFoldDB" id="T0KZ52"/>
<evidence type="ECO:0000256" key="2">
    <source>
        <dbReference type="SAM" id="Phobius"/>
    </source>
</evidence>
<feature type="compositionally biased region" description="Polar residues" evidence="1">
    <location>
        <begin position="119"/>
        <end position="135"/>
    </location>
</feature>
<dbReference type="Proteomes" id="UP000053780">
    <property type="component" value="Unassembled WGS sequence"/>
</dbReference>
<evidence type="ECO:0000256" key="1">
    <source>
        <dbReference type="SAM" id="MobiDB-lite"/>
    </source>
</evidence>
<keyword evidence="4" id="KW-1185">Reference proteome</keyword>
<sequence length="146" mass="16509">MIENITKYIQGCLGNLYTLAIVGVITVMILVFLNVLPKVLQKQGTRSNPTVTKRVNEAFEKVEEKMESESSCSDTEEHSSLQKSAVKKDRNKKSLDSSVNETDTESKNSSKFERKSKFRNVQSQNNKKQTNTSLQTKDDDDSLENL</sequence>
<dbReference type="EMBL" id="KE647276">
    <property type="protein sequence ID" value="EQB60552.1"/>
    <property type="molecule type" value="Genomic_DNA"/>
</dbReference>
<evidence type="ECO:0000313" key="3">
    <source>
        <dbReference type="EMBL" id="EQB60552.1"/>
    </source>
</evidence>
<organism evidence="3 4">
    <name type="scientific">Vairimorpha apis BRL 01</name>
    <dbReference type="NCBI Taxonomy" id="1037528"/>
    <lineage>
        <taxon>Eukaryota</taxon>
        <taxon>Fungi</taxon>
        <taxon>Fungi incertae sedis</taxon>
        <taxon>Microsporidia</taxon>
        <taxon>Nosematidae</taxon>
        <taxon>Vairimorpha</taxon>
    </lineage>
</organism>
<dbReference type="VEuPathDB" id="MicrosporidiaDB:NAPIS_ORF01885"/>
<name>T0KZ52_9MICR</name>
<proteinExistence type="predicted"/>
<gene>
    <name evidence="3" type="ORF">NAPIS_ORF01885</name>
</gene>
<feature type="transmembrane region" description="Helical" evidence="2">
    <location>
        <begin position="16"/>
        <end position="36"/>
    </location>
</feature>
<keyword evidence="2" id="KW-0812">Transmembrane</keyword>
<accession>T0KZ52</accession>
<feature type="region of interest" description="Disordered" evidence="1">
    <location>
        <begin position="62"/>
        <end position="146"/>
    </location>
</feature>
<protein>
    <submittedName>
        <fullName evidence="3">Uncharacterized protein</fullName>
    </submittedName>
</protein>
<dbReference type="HOGENOM" id="CLU_1777997_0_0_1"/>
<feature type="compositionally biased region" description="Basic and acidic residues" evidence="1">
    <location>
        <begin position="104"/>
        <end position="115"/>
    </location>
</feature>
<reference evidence="3 4" key="1">
    <citation type="journal article" date="2013" name="BMC Genomics">
        <title>Genome sequencing and comparative genomics of honey bee microsporidia, Nosema apis reveal novel insights into host-parasite interactions.</title>
        <authorList>
            <person name="Chen Yp."/>
            <person name="Pettis J.S."/>
            <person name="Zhao Y."/>
            <person name="Liu X."/>
            <person name="Tallon L.J."/>
            <person name="Sadzewicz L.D."/>
            <person name="Li R."/>
            <person name="Zheng H."/>
            <person name="Huang S."/>
            <person name="Zhang X."/>
            <person name="Hamilton M.C."/>
            <person name="Pernal S.F."/>
            <person name="Melathopoulos A.P."/>
            <person name="Yan X."/>
            <person name="Evans J.D."/>
        </authorList>
    </citation>
    <scope>NUCLEOTIDE SEQUENCE [LARGE SCALE GENOMIC DNA]</scope>
    <source>
        <strain evidence="3 4">BRL 01</strain>
    </source>
</reference>
<evidence type="ECO:0000313" key="4">
    <source>
        <dbReference type="Proteomes" id="UP000053780"/>
    </source>
</evidence>
<feature type="compositionally biased region" description="Basic and acidic residues" evidence="1">
    <location>
        <begin position="75"/>
        <end position="95"/>
    </location>
</feature>
<keyword evidence="2" id="KW-0472">Membrane</keyword>
<keyword evidence="2" id="KW-1133">Transmembrane helix</keyword>